<evidence type="ECO:0000256" key="3">
    <source>
        <dbReference type="ARBA" id="ARBA00023015"/>
    </source>
</evidence>
<dbReference type="PANTHER" id="PTHR35401:SF1">
    <property type="entry name" value="CYTOPLASMIC PROTEIN"/>
    <property type="match status" value="1"/>
</dbReference>
<dbReference type="eggNOG" id="COG4453">
    <property type="taxonomic scope" value="Bacteria"/>
</dbReference>
<dbReference type="Gene3D" id="1.20.5.780">
    <property type="entry name" value="Single helix bin"/>
    <property type="match status" value="1"/>
</dbReference>
<keyword evidence="4" id="KW-0238">DNA-binding</keyword>
<dbReference type="EMBL" id="CP000697">
    <property type="protein sequence ID" value="ABQ29508.1"/>
    <property type="molecule type" value="Genomic_DNA"/>
</dbReference>
<feature type="region of interest" description="Disordered" evidence="7">
    <location>
        <begin position="1"/>
        <end position="26"/>
    </location>
</feature>
<gene>
    <name evidence="8" type="ordered locus">Acry_0280</name>
</gene>
<evidence type="ECO:0000256" key="4">
    <source>
        <dbReference type="ARBA" id="ARBA00023125"/>
    </source>
</evidence>
<reference evidence="8 9" key="1">
    <citation type="submission" date="2007-05" db="EMBL/GenBank/DDBJ databases">
        <title>Complete sequence of chromosome of Acidiphilium cryptum JF-5.</title>
        <authorList>
            <consortium name="US DOE Joint Genome Institute"/>
            <person name="Copeland A."/>
            <person name="Lucas S."/>
            <person name="Lapidus A."/>
            <person name="Barry K."/>
            <person name="Detter J.C."/>
            <person name="Glavina del Rio T."/>
            <person name="Hammon N."/>
            <person name="Israni S."/>
            <person name="Dalin E."/>
            <person name="Tice H."/>
            <person name="Pitluck S."/>
            <person name="Sims D."/>
            <person name="Brettin T."/>
            <person name="Bruce D."/>
            <person name="Han C."/>
            <person name="Schmutz J."/>
            <person name="Larimer F."/>
            <person name="Land M."/>
            <person name="Hauser L."/>
            <person name="Kyrpides N."/>
            <person name="Kim E."/>
            <person name="Magnuson T."/>
            <person name="Richardson P."/>
        </authorList>
    </citation>
    <scope>NUCLEOTIDE SEQUENCE [LARGE SCALE GENOMIC DNA]</scope>
    <source>
        <strain evidence="8 9">JF-5</strain>
    </source>
</reference>
<keyword evidence="9" id="KW-1185">Reference proteome</keyword>
<proteinExistence type="inferred from homology"/>
<protein>
    <submittedName>
        <fullName evidence="8">Uncharacterized protein-like protein</fullName>
    </submittedName>
</protein>
<dbReference type="STRING" id="349163.Acry_0280"/>
<dbReference type="GO" id="GO:0003677">
    <property type="term" value="F:DNA binding"/>
    <property type="evidence" value="ECO:0007669"/>
    <property type="project" value="UniProtKB-KW"/>
</dbReference>
<dbReference type="SUPFAM" id="SSF47598">
    <property type="entry name" value="Ribbon-helix-helix"/>
    <property type="match status" value="1"/>
</dbReference>
<keyword evidence="1" id="KW-0678">Repressor</keyword>
<keyword evidence="5" id="KW-0804">Transcription</keyword>
<dbReference type="InterPro" id="IPR010985">
    <property type="entry name" value="Ribbon_hlx_hlx"/>
</dbReference>
<accession>A5FV76</accession>
<name>A5FV76_ACICJ</name>
<dbReference type="AlphaFoldDB" id="A5FV76"/>
<evidence type="ECO:0000256" key="1">
    <source>
        <dbReference type="ARBA" id="ARBA00022491"/>
    </source>
</evidence>
<evidence type="ECO:0000256" key="2">
    <source>
        <dbReference type="ARBA" id="ARBA00022649"/>
    </source>
</evidence>
<dbReference type="Pfam" id="PF08681">
    <property type="entry name" value="TacA1"/>
    <property type="match status" value="1"/>
</dbReference>
<organism evidence="8 9">
    <name type="scientific">Acidiphilium cryptum (strain JF-5)</name>
    <dbReference type="NCBI Taxonomy" id="349163"/>
    <lineage>
        <taxon>Bacteria</taxon>
        <taxon>Pseudomonadati</taxon>
        <taxon>Pseudomonadota</taxon>
        <taxon>Alphaproteobacteria</taxon>
        <taxon>Acetobacterales</taxon>
        <taxon>Acidocellaceae</taxon>
        <taxon>Acidiphilium</taxon>
    </lineage>
</organism>
<dbReference type="GO" id="GO:0006355">
    <property type="term" value="P:regulation of DNA-templated transcription"/>
    <property type="evidence" value="ECO:0007669"/>
    <property type="project" value="InterPro"/>
</dbReference>
<keyword evidence="2" id="KW-1277">Toxin-antitoxin system</keyword>
<evidence type="ECO:0000313" key="8">
    <source>
        <dbReference type="EMBL" id="ABQ29508.1"/>
    </source>
</evidence>
<dbReference type="KEGG" id="acr:Acry_0280"/>
<dbReference type="Proteomes" id="UP000000245">
    <property type="component" value="Chromosome"/>
</dbReference>
<evidence type="ECO:0000256" key="6">
    <source>
        <dbReference type="ARBA" id="ARBA00049988"/>
    </source>
</evidence>
<comment type="similarity">
    <text evidence="6">Belongs to the TacA antitoxin family.</text>
</comment>
<evidence type="ECO:0000313" key="9">
    <source>
        <dbReference type="Proteomes" id="UP000000245"/>
    </source>
</evidence>
<sequence>MTIALRRPRMPIMNPAKQASAPSSRRDTLNLRIKSDDRGLIDRAAALTGKTKTDFVIDAARRAAEDALLDRTLFLATPDAFDAFRARLDEPPLPNARLQRALKTTPPWE</sequence>
<keyword evidence="3" id="KW-0805">Transcription regulation</keyword>
<evidence type="ECO:0000256" key="7">
    <source>
        <dbReference type="SAM" id="MobiDB-lite"/>
    </source>
</evidence>
<dbReference type="InterPro" id="IPR014795">
    <property type="entry name" value="TacA_1-like"/>
</dbReference>
<dbReference type="HOGENOM" id="CLU_152494_1_0_5"/>
<evidence type="ECO:0000256" key="5">
    <source>
        <dbReference type="ARBA" id="ARBA00023163"/>
    </source>
</evidence>
<dbReference type="PANTHER" id="PTHR35401">
    <property type="entry name" value="COPG FAMILY HELIX-TURN-HELIX PROTEIN-RELATED-RELATED"/>
    <property type="match status" value="1"/>
</dbReference>